<gene>
    <name evidence="1" type="primary">orf106</name>
</gene>
<dbReference type="AlphaFoldDB" id="A0AAU7YQZ8"/>
<dbReference type="InterPro" id="IPR010778">
    <property type="entry name" value="DUF1368"/>
</dbReference>
<name>A0AAU7YQZ8_9FLOR</name>
<evidence type="ECO:0000313" key="1">
    <source>
        <dbReference type="EMBL" id="XCA55600.1"/>
    </source>
</evidence>
<keyword evidence="1" id="KW-0150">Chloroplast</keyword>
<dbReference type="EMBL" id="PP942170">
    <property type="protein sequence ID" value="XCA55600.1"/>
    <property type="molecule type" value="Genomic_DNA"/>
</dbReference>
<proteinExistence type="predicted"/>
<protein>
    <submittedName>
        <fullName evidence="1">Uncharacterized protein</fullName>
    </submittedName>
</protein>
<organism evidence="1">
    <name type="scientific">Gracilaria hainanensis</name>
    <dbReference type="NCBI Taxonomy" id="2871843"/>
    <lineage>
        <taxon>Eukaryota</taxon>
        <taxon>Rhodophyta</taxon>
        <taxon>Florideophyceae</taxon>
        <taxon>Rhodymeniophycidae</taxon>
        <taxon>Gracilariales</taxon>
        <taxon>Gracilariaceae</taxon>
        <taxon>Gracilaria</taxon>
    </lineage>
</organism>
<accession>A0AAU7YQZ8</accession>
<keyword evidence="1" id="KW-0934">Plastid</keyword>
<sequence length="106" mass="12505">MSVFMSPPIISMLKATNNYSIVNWQSFLKLPNNQIRLLYFYFCLNVKVSKYFTEFGIKSLVYELYSTSGSVFNATILSQEVRKILQHINDHQEDLINFDFQLMYVI</sequence>
<dbReference type="Pfam" id="PF07112">
    <property type="entry name" value="DUF1368"/>
    <property type="match status" value="1"/>
</dbReference>
<geneLocation type="chloroplast" evidence="1"/>
<reference evidence="1" key="1">
    <citation type="submission" date="2024-06" db="EMBL/GenBank/DDBJ databases">
        <title>The complete plastid genome and phylogenetic analysis of Gracilaria hainanensis.</title>
        <authorList>
            <person name="Tan H."/>
            <person name="Li N."/>
        </authorList>
    </citation>
    <scope>NUCLEOTIDE SEQUENCE</scope>
</reference>